<dbReference type="EMBL" id="JASNWA010000011">
    <property type="protein sequence ID" value="KAK3167455.1"/>
    <property type="molecule type" value="Genomic_DNA"/>
</dbReference>
<dbReference type="PANTHER" id="PTHR43775:SF29">
    <property type="entry name" value="ASPERFURANONE POLYKETIDE SYNTHASE AFOG-RELATED"/>
    <property type="match status" value="1"/>
</dbReference>
<dbReference type="PROSITE" id="PS00606">
    <property type="entry name" value="KS3_1"/>
    <property type="match status" value="1"/>
</dbReference>
<dbReference type="Gene3D" id="3.40.47.10">
    <property type="match status" value="1"/>
</dbReference>
<comment type="caution">
    <text evidence="4">The sequence shown here is derived from an EMBL/GenBank/DDBJ whole genome shotgun (WGS) entry which is preliminary data.</text>
</comment>
<dbReference type="PANTHER" id="PTHR43775">
    <property type="entry name" value="FATTY ACID SYNTHASE"/>
    <property type="match status" value="1"/>
</dbReference>
<dbReference type="InterPro" id="IPR018201">
    <property type="entry name" value="Ketoacyl_synth_AS"/>
</dbReference>
<proteinExistence type="predicted"/>
<dbReference type="GO" id="GO:0016491">
    <property type="term" value="F:oxidoreductase activity"/>
    <property type="evidence" value="ECO:0007669"/>
    <property type="project" value="UniProtKB-KW"/>
</dbReference>
<dbReference type="SUPFAM" id="SSF53901">
    <property type="entry name" value="Thiolase-like"/>
    <property type="match status" value="1"/>
</dbReference>
<evidence type="ECO:0000313" key="5">
    <source>
        <dbReference type="Proteomes" id="UP001276659"/>
    </source>
</evidence>
<dbReference type="GO" id="GO:0006633">
    <property type="term" value="P:fatty acid biosynthetic process"/>
    <property type="evidence" value="ECO:0007669"/>
    <property type="project" value="InterPro"/>
</dbReference>
<name>A0AAE0DFP9_9LECA</name>
<dbReference type="InterPro" id="IPR014030">
    <property type="entry name" value="Ketoacyl_synth_N"/>
</dbReference>
<dbReference type="Proteomes" id="UP001276659">
    <property type="component" value="Unassembled WGS sequence"/>
</dbReference>
<dbReference type="CDD" id="cd00833">
    <property type="entry name" value="PKS"/>
    <property type="match status" value="1"/>
</dbReference>
<dbReference type="Pfam" id="PF00109">
    <property type="entry name" value="ketoacyl-synt"/>
    <property type="match status" value="1"/>
</dbReference>
<evidence type="ECO:0000313" key="4">
    <source>
        <dbReference type="EMBL" id="KAK3167455.1"/>
    </source>
</evidence>
<evidence type="ECO:0000256" key="2">
    <source>
        <dbReference type="ARBA" id="ARBA00023002"/>
    </source>
</evidence>
<feature type="domain" description="Ketosynthase family 3 (KS3)" evidence="3">
    <location>
        <begin position="1"/>
        <end position="139"/>
    </location>
</feature>
<dbReference type="AlphaFoldDB" id="A0AAE0DFP9"/>
<dbReference type="InterPro" id="IPR016039">
    <property type="entry name" value="Thiolase-like"/>
</dbReference>
<sequence>MDPQFRLQPETVFEAFENAGIPLEQIAGSDTSVFAGAFFRDHHDSLIRDPENLPRYFMTGNGAAMATNRLSHFFDLKGPSITVDTGCSTALAALHLACQSLRTGDTRMSVVGGANVMLNPDIFLSRDGKSYAFDSRANG</sequence>
<protein>
    <submittedName>
        <fullName evidence="4">Polyketide synthase</fullName>
    </submittedName>
</protein>
<evidence type="ECO:0000259" key="3">
    <source>
        <dbReference type="PROSITE" id="PS52004"/>
    </source>
</evidence>
<accession>A0AAE0DFP9</accession>
<dbReference type="InterPro" id="IPR050091">
    <property type="entry name" value="PKS_NRPS_Biosynth_Enz"/>
</dbReference>
<evidence type="ECO:0000256" key="1">
    <source>
        <dbReference type="ARBA" id="ARBA00022679"/>
    </source>
</evidence>
<dbReference type="PROSITE" id="PS52004">
    <property type="entry name" value="KS3_2"/>
    <property type="match status" value="1"/>
</dbReference>
<organism evidence="4 5">
    <name type="scientific">Lepraria neglecta</name>
    <dbReference type="NCBI Taxonomy" id="209136"/>
    <lineage>
        <taxon>Eukaryota</taxon>
        <taxon>Fungi</taxon>
        <taxon>Dikarya</taxon>
        <taxon>Ascomycota</taxon>
        <taxon>Pezizomycotina</taxon>
        <taxon>Lecanoromycetes</taxon>
        <taxon>OSLEUM clade</taxon>
        <taxon>Lecanoromycetidae</taxon>
        <taxon>Lecanorales</taxon>
        <taxon>Lecanorineae</taxon>
        <taxon>Stereocaulaceae</taxon>
        <taxon>Lepraria</taxon>
    </lineage>
</organism>
<dbReference type="GO" id="GO:0004312">
    <property type="term" value="F:fatty acid synthase activity"/>
    <property type="evidence" value="ECO:0007669"/>
    <property type="project" value="TreeGrafter"/>
</dbReference>
<dbReference type="GO" id="GO:0004315">
    <property type="term" value="F:3-oxoacyl-[acyl-carrier-protein] synthase activity"/>
    <property type="evidence" value="ECO:0007669"/>
    <property type="project" value="InterPro"/>
</dbReference>
<keyword evidence="5" id="KW-1185">Reference proteome</keyword>
<dbReference type="SMART" id="SM00825">
    <property type="entry name" value="PKS_KS"/>
    <property type="match status" value="1"/>
</dbReference>
<keyword evidence="2" id="KW-0560">Oxidoreductase</keyword>
<dbReference type="InterPro" id="IPR020841">
    <property type="entry name" value="PKS_Beta-ketoAc_synthase_dom"/>
</dbReference>
<dbReference type="GO" id="GO:0044550">
    <property type="term" value="P:secondary metabolite biosynthetic process"/>
    <property type="evidence" value="ECO:0007669"/>
    <property type="project" value="TreeGrafter"/>
</dbReference>
<keyword evidence="1" id="KW-0808">Transferase</keyword>
<gene>
    <name evidence="4" type="primary">PKS1</name>
    <name evidence="4" type="ORF">OEA41_010582</name>
</gene>
<reference evidence="4" key="1">
    <citation type="submission" date="2022-11" db="EMBL/GenBank/DDBJ databases">
        <title>Chromosomal genome sequence assembly and mating type (MAT) locus characterization of the leprose asexual lichenized fungus Lepraria neglecta (Nyl.) Erichsen.</title>
        <authorList>
            <person name="Allen J.L."/>
            <person name="Pfeffer B."/>
        </authorList>
    </citation>
    <scope>NUCLEOTIDE SEQUENCE</scope>
    <source>
        <strain evidence="4">Allen 5258</strain>
    </source>
</reference>